<sequence>MGLHRTRPGELSRSCQRLGGKSACTWPGWEHLNVAYARPSIFGRRKVLVWEVEPAKHASVTLARKWCRNGICADDVGRRLF</sequence>
<accession>A0A2U3Q6U0</accession>
<dbReference type="KEGG" id="bvz:BRAD3257_6240"/>
<protein>
    <submittedName>
        <fullName evidence="1">Uncharacterized protein</fullName>
    </submittedName>
</protein>
<gene>
    <name evidence="1" type="ORF">BRAD3257_6240</name>
</gene>
<organism evidence="1 2">
    <name type="scientific">Bradyrhizobium vignae</name>
    <dbReference type="NCBI Taxonomy" id="1549949"/>
    <lineage>
        <taxon>Bacteria</taxon>
        <taxon>Pseudomonadati</taxon>
        <taxon>Pseudomonadota</taxon>
        <taxon>Alphaproteobacteria</taxon>
        <taxon>Hyphomicrobiales</taxon>
        <taxon>Nitrobacteraceae</taxon>
        <taxon>Bradyrhizobium</taxon>
    </lineage>
</organism>
<evidence type="ECO:0000313" key="2">
    <source>
        <dbReference type="Proteomes" id="UP000246085"/>
    </source>
</evidence>
<name>A0A2U3Q6U0_9BRAD</name>
<proteinExistence type="predicted"/>
<dbReference type="AlphaFoldDB" id="A0A2U3Q6U0"/>
<dbReference type="Proteomes" id="UP000246085">
    <property type="component" value="Chromosome BRAD3257"/>
</dbReference>
<dbReference type="EMBL" id="LS398110">
    <property type="protein sequence ID" value="SPP97141.1"/>
    <property type="molecule type" value="Genomic_DNA"/>
</dbReference>
<reference evidence="1 2" key="1">
    <citation type="submission" date="2018-03" db="EMBL/GenBank/DDBJ databases">
        <authorList>
            <person name="Gully D."/>
        </authorList>
    </citation>
    <scope>NUCLEOTIDE SEQUENCE [LARGE SCALE GENOMIC DNA]</scope>
    <source>
        <strain evidence="1">ORS3257</strain>
    </source>
</reference>
<evidence type="ECO:0000313" key="1">
    <source>
        <dbReference type="EMBL" id="SPP97141.1"/>
    </source>
</evidence>